<name>A0A9P7VCK1_9ASCO</name>
<dbReference type="Proteomes" id="UP000790833">
    <property type="component" value="Unassembled WGS sequence"/>
</dbReference>
<protein>
    <submittedName>
        <fullName evidence="2">Uncharacterized protein</fullName>
    </submittedName>
</protein>
<accession>A0A9P7VCK1</accession>
<evidence type="ECO:0000256" key="1">
    <source>
        <dbReference type="SAM" id="MobiDB-lite"/>
    </source>
</evidence>
<dbReference type="GeneID" id="66116721"/>
<evidence type="ECO:0000313" key="2">
    <source>
        <dbReference type="EMBL" id="KAG7195580.1"/>
    </source>
</evidence>
<dbReference type="EMBL" id="JAHMUF010000003">
    <property type="protein sequence ID" value="KAG7195580.1"/>
    <property type="molecule type" value="Genomic_DNA"/>
</dbReference>
<organism evidence="2 3">
    <name type="scientific">Scheffersomyces spartinae</name>
    <dbReference type="NCBI Taxonomy" id="45513"/>
    <lineage>
        <taxon>Eukaryota</taxon>
        <taxon>Fungi</taxon>
        <taxon>Dikarya</taxon>
        <taxon>Ascomycota</taxon>
        <taxon>Saccharomycotina</taxon>
        <taxon>Pichiomycetes</taxon>
        <taxon>Debaryomycetaceae</taxon>
        <taxon>Scheffersomyces</taxon>
    </lineage>
</organism>
<proteinExistence type="predicted"/>
<dbReference type="RefSeq" id="XP_043051125.1">
    <property type="nucleotide sequence ID" value="XM_043194073.1"/>
</dbReference>
<gene>
    <name evidence="2" type="ORF">KQ657_003347</name>
</gene>
<feature type="region of interest" description="Disordered" evidence="1">
    <location>
        <begin position="123"/>
        <end position="154"/>
    </location>
</feature>
<dbReference type="AlphaFoldDB" id="A0A9P7VCK1"/>
<keyword evidence="3" id="KW-1185">Reference proteome</keyword>
<dbReference type="OrthoDB" id="4937900at2759"/>
<comment type="caution">
    <text evidence="2">The sequence shown here is derived from an EMBL/GenBank/DDBJ whole genome shotgun (WGS) entry which is preliminary data.</text>
</comment>
<sequence>MWLAIKLTHSLRQNQNSKIQQDYRLPTSSLKNEVTTPTAMQNMNSFSPESGHDTELGSLALQMNFELQDLPIKIPTFKYPMIHFRNVTLEEFDAEDGLSPEPGASEYENELLATLRKSINATTGSTTSHDSYQSALQHLSSVSPTTSTDSNADTLTHNSKFLSDAQIGPDVVPNSATYCSPNNEKHVLLGAHKAGTVFKSNDLQHIPTKFKDESMDATILLEPSSRFLPGPVSLLDSVQDVMAHADYSYESYECLMMSAMLLSRSGKAVYFGNKSNYNGKCDYSRFISETYSMCDEWKDKAIQRIEDCVSNFYSSNEFNPQEVIALSYTSCFISVSMLLLWYDYRSYIKSASGVSYLMYNVCPLFEQKPDMVPAEIKYLMKQLQYIIKTLAIPSYDPEFLHEFQSNFSKLTNYYNEPEKFMRCINVQDVSYLKEILETYKRLQYYYNCLSDFLANSLIPMVFEKRDVNAVCVYSPELIYELWGKWFSIFPGDTEVQPPSNPNYPVESAYLTDLFTTLSMYYYSLLVAMDAIIPSVKYLFSVSFLVLNNQFLGRKDIFKANEETYLSRAFKSRDYLLKNNYYTMRLFEFFNRRFTFFIDNIHYITESPYTPYVQLNRLQSRCVPNVQEDYIKNFNTTLIRPEHFPTRKIVSPEVLDAPSVCCVLTRNQEEELSMYTRNIEKLNFCQDRIQYDTESKLLLKDYKPFEQRMNQHKFTLSLRTMMEFYEDRALLLA</sequence>
<evidence type="ECO:0000313" key="3">
    <source>
        <dbReference type="Proteomes" id="UP000790833"/>
    </source>
</evidence>
<reference evidence="2" key="1">
    <citation type="submission" date="2021-03" db="EMBL/GenBank/DDBJ databases">
        <authorList>
            <person name="Palmer J.M."/>
        </authorList>
    </citation>
    <scope>NUCLEOTIDE SEQUENCE</scope>
    <source>
        <strain evidence="2">ARV_011</strain>
    </source>
</reference>